<organism evidence="1 2">
    <name type="scientific">Penicillium frequentans</name>
    <dbReference type="NCBI Taxonomy" id="3151616"/>
    <lineage>
        <taxon>Eukaryota</taxon>
        <taxon>Fungi</taxon>
        <taxon>Dikarya</taxon>
        <taxon>Ascomycota</taxon>
        <taxon>Pezizomycotina</taxon>
        <taxon>Eurotiomycetes</taxon>
        <taxon>Eurotiomycetidae</taxon>
        <taxon>Eurotiales</taxon>
        <taxon>Aspergillaceae</taxon>
        <taxon>Penicillium</taxon>
    </lineage>
</organism>
<dbReference type="EMBL" id="JAQIZZ010000001">
    <property type="protein sequence ID" value="KAJ5556486.1"/>
    <property type="molecule type" value="Genomic_DNA"/>
</dbReference>
<comment type="caution">
    <text evidence="1">The sequence shown here is derived from an EMBL/GenBank/DDBJ whole genome shotgun (WGS) entry which is preliminary data.</text>
</comment>
<proteinExistence type="predicted"/>
<dbReference type="Proteomes" id="UP001220324">
    <property type="component" value="Unassembled WGS sequence"/>
</dbReference>
<accession>A0AAD6GJS6</accession>
<sequence>MAAPRSTSLRALRQISNQHSAPIARRGLHITGVQSAQLAGAADKERLPSNHDVLQSRALSIAMRRINSNAFSEPSRQFNTSRANKAIGDASTVDFVYMPTMADLEAAPLRFSSPRVPVLPDLSSHQASQSPSSTPMKPQIYTVAGAGADVAASAMSEVVDNHAVDLDPFSLTEAVGRSRTGEAMQRQANGSGAGQPGVVKELWSGFLDDVLGPKQSSLRN</sequence>
<gene>
    <name evidence="1" type="ORF">N7494_000401</name>
</gene>
<evidence type="ECO:0000313" key="2">
    <source>
        <dbReference type="Proteomes" id="UP001220324"/>
    </source>
</evidence>
<keyword evidence="2" id="KW-1185">Reference proteome</keyword>
<evidence type="ECO:0000313" key="1">
    <source>
        <dbReference type="EMBL" id="KAJ5556486.1"/>
    </source>
</evidence>
<name>A0AAD6GJS6_9EURO</name>
<reference evidence="1 2" key="1">
    <citation type="journal article" date="2023" name="IMA Fungus">
        <title>Comparative genomic study of the Penicillium genus elucidates a diverse pangenome and 15 lateral gene transfer events.</title>
        <authorList>
            <person name="Petersen C."/>
            <person name="Sorensen T."/>
            <person name="Nielsen M.R."/>
            <person name="Sondergaard T.E."/>
            <person name="Sorensen J.L."/>
            <person name="Fitzpatrick D.A."/>
            <person name="Frisvad J.C."/>
            <person name="Nielsen K.L."/>
        </authorList>
    </citation>
    <scope>NUCLEOTIDE SEQUENCE [LARGE SCALE GENOMIC DNA]</scope>
    <source>
        <strain evidence="1 2">IBT 35679</strain>
    </source>
</reference>
<protein>
    <submittedName>
        <fullName evidence="1">Uncharacterized protein</fullName>
    </submittedName>
</protein>
<dbReference type="AlphaFoldDB" id="A0AAD6GJS6"/>